<feature type="non-terminal residue" evidence="2">
    <location>
        <position position="1"/>
    </location>
</feature>
<dbReference type="Proteomes" id="UP000054166">
    <property type="component" value="Unassembled WGS sequence"/>
</dbReference>
<organism evidence="2 3">
    <name type="scientific">Piloderma croceum (strain F 1598)</name>
    <dbReference type="NCBI Taxonomy" id="765440"/>
    <lineage>
        <taxon>Eukaryota</taxon>
        <taxon>Fungi</taxon>
        <taxon>Dikarya</taxon>
        <taxon>Basidiomycota</taxon>
        <taxon>Agaricomycotina</taxon>
        <taxon>Agaricomycetes</taxon>
        <taxon>Agaricomycetidae</taxon>
        <taxon>Atheliales</taxon>
        <taxon>Atheliaceae</taxon>
        <taxon>Piloderma</taxon>
    </lineage>
</organism>
<evidence type="ECO:0000313" key="2">
    <source>
        <dbReference type="EMBL" id="KIM71895.1"/>
    </source>
</evidence>
<feature type="region of interest" description="Disordered" evidence="1">
    <location>
        <begin position="138"/>
        <end position="180"/>
    </location>
</feature>
<dbReference type="HOGENOM" id="CLU_1369165_0_0_1"/>
<dbReference type="AlphaFoldDB" id="A0A0C3EGU4"/>
<reference evidence="2 3" key="1">
    <citation type="submission" date="2014-04" db="EMBL/GenBank/DDBJ databases">
        <authorList>
            <consortium name="DOE Joint Genome Institute"/>
            <person name="Kuo A."/>
            <person name="Tarkka M."/>
            <person name="Buscot F."/>
            <person name="Kohler A."/>
            <person name="Nagy L.G."/>
            <person name="Floudas D."/>
            <person name="Copeland A."/>
            <person name="Barry K.W."/>
            <person name="Cichocki N."/>
            <person name="Veneault-Fourrey C."/>
            <person name="LaButti K."/>
            <person name="Lindquist E.A."/>
            <person name="Lipzen A."/>
            <person name="Lundell T."/>
            <person name="Morin E."/>
            <person name="Murat C."/>
            <person name="Sun H."/>
            <person name="Tunlid A."/>
            <person name="Henrissat B."/>
            <person name="Grigoriev I.V."/>
            <person name="Hibbett D.S."/>
            <person name="Martin F."/>
            <person name="Nordberg H.P."/>
            <person name="Cantor M.N."/>
            <person name="Hua S.X."/>
        </authorList>
    </citation>
    <scope>NUCLEOTIDE SEQUENCE [LARGE SCALE GENOMIC DNA]</scope>
    <source>
        <strain evidence="2 3">F 1598</strain>
    </source>
</reference>
<dbReference type="OrthoDB" id="3070904at2759"/>
<keyword evidence="3" id="KW-1185">Reference proteome</keyword>
<reference evidence="3" key="2">
    <citation type="submission" date="2015-01" db="EMBL/GenBank/DDBJ databases">
        <title>Evolutionary Origins and Diversification of the Mycorrhizal Mutualists.</title>
        <authorList>
            <consortium name="DOE Joint Genome Institute"/>
            <consortium name="Mycorrhizal Genomics Consortium"/>
            <person name="Kohler A."/>
            <person name="Kuo A."/>
            <person name="Nagy L.G."/>
            <person name="Floudas D."/>
            <person name="Copeland A."/>
            <person name="Barry K.W."/>
            <person name="Cichocki N."/>
            <person name="Veneault-Fourrey C."/>
            <person name="LaButti K."/>
            <person name="Lindquist E.A."/>
            <person name="Lipzen A."/>
            <person name="Lundell T."/>
            <person name="Morin E."/>
            <person name="Murat C."/>
            <person name="Riley R."/>
            <person name="Ohm R."/>
            <person name="Sun H."/>
            <person name="Tunlid A."/>
            <person name="Henrissat B."/>
            <person name="Grigoriev I.V."/>
            <person name="Hibbett D.S."/>
            <person name="Martin F."/>
        </authorList>
    </citation>
    <scope>NUCLEOTIDE SEQUENCE [LARGE SCALE GENOMIC DNA]</scope>
    <source>
        <strain evidence="3">F 1598</strain>
    </source>
</reference>
<dbReference type="EMBL" id="KN833192">
    <property type="protein sequence ID" value="KIM71895.1"/>
    <property type="molecule type" value="Genomic_DNA"/>
</dbReference>
<accession>A0A0C3EGU4</accession>
<evidence type="ECO:0000313" key="3">
    <source>
        <dbReference type="Proteomes" id="UP000054166"/>
    </source>
</evidence>
<sequence>QQQQQPPHRHYHHPPLFYPNPLSNDNDEQQQQQPPRRRYQHPSLSYPNPLSNDDDEQQQQPPHRYHHPPLSPTLIHHQNNNNVTATLPLLPPPPTPLSYLIRHQTTMTATNCSSKTAKASKQGKGLKKSSIQCVQEDMAADQAGPPTKQSRTVRALDKSGISVAPPERTRGQPEVKSAGPSGPVHVFTRLRVNLMMRMII</sequence>
<dbReference type="InParanoid" id="A0A0C3EGU4"/>
<feature type="region of interest" description="Disordered" evidence="1">
    <location>
        <begin position="1"/>
        <end position="77"/>
    </location>
</feature>
<proteinExistence type="predicted"/>
<protein>
    <submittedName>
        <fullName evidence="2">Uncharacterized protein</fullName>
    </submittedName>
</protein>
<gene>
    <name evidence="2" type="ORF">PILCRDRAFT_93674</name>
</gene>
<name>A0A0C3EGU4_PILCF</name>
<evidence type="ECO:0000256" key="1">
    <source>
        <dbReference type="SAM" id="MobiDB-lite"/>
    </source>
</evidence>